<organism evidence="1 2">
    <name type="scientific">Rugosimonospora africana</name>
    <dbReference type="NCBI Taxonomy" id="556532"/>
    <lineage>
        <taxon>Bacteria</taxon>
        <taxon>Bacillati</taxon>
        <taxon>Actinomycetota</taxon>
        <taxon>Actinomycetes</taxon>
        <taxon>Micromonosporales</taxon>
        <taxon>Micromonosporaceae</taxon>
        <taxon>Rugosimonospora</taxon>
    </lineage>
</organism>
<gene>
    <name evidence="1" type="ORF">Raf01_76260</name>
</gene>
<dbReference type="EMBL" id="BONZ01000081">
    <property type="protein sequence ID" value="GIH19454.1"/>
    <property type="molecule type" value="Genomic_DNA"/>
</dbReference>
<proteinExistence type="predicted"/>
<keyword evidence="2" id="KW-1185">Reference proteome</keyword>
<evidence type="ECO:0000313" key="1">
    <source>
        <dbReference type="EMBL" id="GIH19454.1"/>
    </source>
</evidence>
<sequence>MFIVFREVRYVAEHHPSAGWATGARWSRRAVLLTGLALAGCSHPRPTIQGEADDTAGQPHTQALQAILDRRSAALQHKDEKAWLADLDPADDKLIQQQKMIFANLRQFTFSNFRYVTEHAFGRQEGDGSYTVFPVVQVTQLPADAGPGGVAPAESFRYRIASKDNKLVVTEILPVTQANVEDLGVDTPLANAPWNTTPLKVIRAGDVWLAGDDSVPDLDHYASAAQSQVQKIEAMWGKRLRFPGYVLFFTKSKDNFATWYEFGKATNFSTDVEGIQLPLTGVRTNGQLYDNQYAGSRIVVNLTSTTVGGDTPELVMRHELTHAVTSRATAVSMGGFAGVLSAPTWAVEGFARWMETLEFDSSKSSVRAVVANAVAKGGFKGKLPATDSFFKGDASLNYAFGATAFEYVDRTKGRDAAVEFYAQVVDHNDLESTPFTESSAFQDICQHVMGVSSATFLQQWAGFVRRGV</sequence>
<dbReference type="AlphaFoldDB" id="A0A8J3R074"/>
<accession>A0A8J3R074</accession>
<comment type="caution">
    <text evidence="1">The sequence shown here is derived from an EMBL/GenBank/DDBJ whole genome shotgun (WGS) entry which is preliminary data.</text>
</comment>
<dbReference type="Proteomes" id="UP000642748">
    <property type="component" value="Unassembled WGS sequence"/>
</dbReference>
<protein>
    <submittedName>
        <fullName evidence="1">Uncharacterized protein</fullName>
    </submittedName>
</protein>
<name>A0A8J3R074_9ACTN</name>
<reference evidence="1" key="1">
    <citation type="submission" date="2021-01" db="EMBL/GenBank/DDBJ databases">
        <title>Whole genome shotgun sequence of Rugosimonospora africana NBRC 104875.</title>
        <authorList>
            <person name="Komaki H."/>
            <person name="Tamura T."/>
        </authorList>
    </citation>
    <scope>NUCLEOTIDE SEQUENCE</scope>
    <source>
        <strain evidence="1">NBRC 104875</strain>
    </source>
</reference>
<evidence type="ECO:0000313" key="2">
    <source>
        <dbReference type="Proteomes" id="UP000642748"/>
    </source>
</evidence>